<keyword evidence="1" id="KW-0732">Signal</keyword>
<feature type="signal peptide" evidence="1">
    <location>
        <begin position="1"/>
        <end position="24"/>
    </location>
</feature>
<proteinExistence type="predicted"/>
<dbReference type="AlphaFoldDB" id="Q30Y23"/>
<feature type="chain" id="PRO_5004219908" evidence="1">
    <location>
        <begin position="25"/>
        <end position="287"/>
    </location>
</feature>
<reference evidence="2 3" key="1">
    <citation type="journal article" date="2011" name="J. Bacteriol.">
        <title>Complete genome sequence and updated annotation of Desulfovibrio alaskensis G20.</title>
        <authorList>
            <person name="Hauser L.J."/>
            <person name="Land M.L."/>
            <person name="Brown S.D."/>
            <person name="Larimer F."/>
            <person name="Keller K.L."/>
            <person name="Rapp-Giles B.J."/>
            <person name="Price M.N."/>
            <person name="Lin M."/>
            <person name="Bruce D.C."/>
            <person name="Detter J.C."/>
            <person name="Tapia R."/>
            <person name="Han C.S."/>
            <person name="Goodwin L.A."/>
            <person name="Cheng J.F."/>
            <person name="Pitluck S."/>
            <person name="Copeland A."/>
            <person name="Lucas S."/>
            <person name="Nolan M."/>
            <person name="Lapidus A.L."/>
            <person name="Palumbo A.V."/>
            <person name="Wall J.D."/>
        </authorList>
    </citation>
    <scope>NUCLEOTIDE SEQUENCE [LARGE SCALE GENOMIC DNA]</scope>
    <source>
        <strain evidence="3">ATCC BAA 1058 / DSM 17464 / G20</strain>
    </source>
</reference>
<sequence>MARRCGVVLSLLAFLLLGAAGARAESEHTLKLNLESAYTAKADLDDGGSFARTSTRVRATWNEFSFFYRNDNYDWSDTSGMRFGRDGKTPFENLQRIGVMYNDTFRISGPWFTTASLGITSMFEEDFVNDNLTFFGGGMVGYAFSPQASVAAGIAGIRTPLKTYAFPMFSARYAEGPWTLQLGFPKTEARYAVSEALDVRLAADYDIGVYRLRDHSPLAKEGFLEMREIITGLYLDWKPLDGLVLSAGPELVWGRSMKVYDDNENRRWDKQEPDAAAGGRISISYSF</sequence>
<dbReference type="HOGENOM" id="CLU_080111_0_0_7"/>
<dbReference type="RefSeq" id="WP_011368460.1">
    <property type="nucleotide sequence ID" value="NC_007519.1"/>
</dbReference>
<dbReference type="Proteomes" id="UP000002710">
    <property type="component" value="Chromosome"/>
</dbReference>
<dbReference type="KEGG" id="dde:Dde_2627"/>
<evidence type="ECO:0000256" key="1">
    <source>
        <dbReference type="SAM" id="SignalP"/>
    </source>
</evidence>
<accession>Q30Y23</accession>
<name>Q30Y23_OLEA2</name>
<dbReference type="STRING" id="207559.Dde_2627"/>
<dbReference type="EMBL" id="CP000112">
    <property type="protein sequence ID" value="ABB39423.1"/>
    <property type="molecule type" value="Genomic_DNA"/>
</dbReference>
<dbReference type="eggNOG" id="ENOG503322D">
    <property type="taxonomic scope" value="Bacteria"/>
</dbReference>
<evidence type="ECO:0000313" key="3">
    <source>
        <dbReference type="Proteomes" id="UP000002710"/>
    </source>
</evidence>
<gene>
    <name evidence="2" type="ordered locus">Dde_2627</name>
</gene>
<organism evidence="2 3">
    <name type="scientific">Oleidesulfovibrio alaskensis (strain ATCC BAA-1058 / DSM 17464 / G20)</name>
    <name type="common">Desulfovibrio alaskensis</name>
    <dbReference type="NCBI Taxonomy" id="207559"/>
    <lineage>
        <taxon>Bacteria</taxon>
        <taxon>Pseudomonadati</taxon>
        <taxon>Thermodesulfobacteriota</taxon>
        <taxon>Desulfovibrionia</taxon>
        <taxon>Desulfovibrionales</taxon>
        <taxon>Desulfovibrionaceae</taxon>
        <taxon>Oleidesulfovibrio</taxon>
    </lineage>
</organism>
<keyword evidence="3" id="KW-1185">Reference proteome</keyword>
<evidence type="ECO:0000313" key="2">
    <source>
        <dbReference type="EMBL" id="ABB39423.1"/>
    </source>
</evidence>
<protein>
    <submittedName>
        <fullName evidence="2">Uncharacterized protein</fullName>
    </submittedName>
</protein>